<proteinExistence type="predicted"/>
<name>A0ABV0FV32_9GAMM</name>
<evidence type="ECO:0000313" key="2">
    <source>
        <dbReference type="Proteomes" id="UP001477278"/>
    </source>
</evidence>
<keyword evidence="2" id="KW-1185">Reference proteome</keyword>
<dbReference type="Proteomes" id="UP001477278">
    <property type="component" value="Unassembled WGS sequence"/>
</dbReference>
<gene>
    <name evidence="1" type="ORF">ABHN84_20755</name>
</gene>
<organism evidence="1 2">
    <name type="scientific">Shewanella vesiculosa</name>
    <dbReference type="NCBI Taxonomy" id="518738"/>
    <lineage>
        <taxon>Bacteria</taxon>
        <taxon>Pseudomonadati</taxon>
        <taxon>Pseudomonadota</taxon>
        <taxon>Gammaproteobacteria</taxon>
        <taxon>Alteromonadales</taxon>
        <taxon>Shewanellaceae</taxon>
        <taxon>Shewanella</taxon>
    </lineage>
</organism>
<dbReference type="EMBL" id="JBDPZN010000024">
    <property type="protein sequence ID" value="MEO3684698.1"/>
    <property type="molecule type" value="Genomic_DNA"/>
</dbReference>
<protein>
    <recommendedName>
        <fullName evidence="3">Replication protein</fullName>
    </recommendedName>
</protein>
<dbReference type="RefSeq" id="WP_347691078.1">
    <property type="nucleotide sequence ID" value="NZ_JBDPZN010000024.1"/>
</dbReference>
<reference evidence="1 2" key="1">
    <citation type="submission" date="2024-05" db="EMBL/GenBank/DDBJ databases">
        <title>Genome sequencing of Marine Estuary Bacteria, Shewanella vesiculosa and S. baltica, and Pseudomonas syringae.</title>
        <authorList>
            <person name="Gurung A."/>
            <person name="Maclea K.S."/>
        </authorList>
    </citation>
    <scope>NUCLEOTIDE SEQUENCE [LARGE SCALE GENOMIC DNA]</scope>
    <source>
        <strain evidence="1 2">1A</strain>
    </source>
</reference>
<evidence type="ECO:0000313" key="1">
    <source>
        <dbReference type="EMBL" id="MEO3684698.1"/>
    </source>
</evidence>
<evidence type="ECO:0008006" key="3">
    <source>
        <dbReference type="Google" id="ProtNLM"/>
    </source>
</evidence>
<sequence length="311" mass="35016">MTETGLEMSSEMVLKKSAEITISELNVEPTKKPASPALIRIIERSIAAGEDGQPVYTTNGYSKPLFIDTKKGKNSIRETQIPKRPGMGRRYYSRKLETAFLVLKDIVQVRENQATIVFVTVNFDYKFRDALNKHSEPAQKFGKLIREAGWVEPSIAVLECGINSPKMFTHAHVITITRQSKQSNESRLKSIIGAYGDNSNSAVSILSDYLTKQPYTELIELEEEQFGSLPIDENIDHPYWQGAWREPGSSSVKRRVPVNIASSDYLSKELGTKQDKKTYSLPGFGNLLGLKNKERAKITSTFKKKYKSTNK</sequence>
<accession>A0ABV0FV32</accession>
<comment type="caution">
    <text evidence="1">The sequence shown here is derived from an EMBL/GenBank/DDBJ whole genome shotgun (WGS) entry which is preliminary data.</text>
</comment>